<evidence type="ECO:0000256" key="1">
    <source>
        <dbReference type="ARBA" id="ARBA00004651"/>
    </source>
</evidence>
<keyword evidence="5 10" id="KW-0552">Olfaction</keyword>
<protein>
    <recommendedName>
        <fullName evidence="10">Odorant receptor</fullName>
    </recommendedName>
</protein>
<dbReference type="InterPro" id="IPR004117">
    <property type="entry name" value="7tm6_olfct_rcpt"/>
</dbReference>
<feature type="transmembrane region" description="Helical" evidence="10">
    <location>
        <begin position="267"/>
        <end position="287"/>
    </location>
</feature>
<evidence type="ECO:0000256" key="3">
    <source>
        <dbReference type="ARBA" id="ARBA00022606"/>
    </source>
</evidence>
<evidence type="ECO:0000256" key="5">
    <source>
        <dbReference type="ARBA" id="ARBA00022725"/>
    </source>
</evidence>
<dbReference type="VEuPathDB" id="VectorBase:CQUJHB014826"/>
<dbReference type="PANTHER" id="PTHR21137">
    <property type="entry name" value="ODORANT RECEPTOR"/>
    <property type="match status" value="1"/>
</dbReference>
<evidence type="ECO:0000256" key="6">
    <source>
        <dbReference type="ARBA" id="ARBA00022989"/>
    </source>
</evidence>
<accession>A0A1S4KIE3</accession>
<dbReference type="OrthoDB" id="7726730at2759"/>
<evidence type="ECO:0000256" key="9">
    <source>
        <dbReference type="ARBA" id="ARBA00023224"/>
    </source>
</evidence>
<dbReference type="VEuPathDB" id="VectorBase:CPIJ039872"/>
<name>A0A1S4KIE3_CULQU</name>
<keyword evidence="7 10" id="KW-0472">Membrane</keyword>
<evidence type="ECO:0000256" key="4">
    <source>
        <dbReference type="ARBA" id="ARBA00022692"/>
    </source>
</evidence>
<sequence>MKPWTQLKNRVDGIVLRTLGLYQRQKPFWLMRYLFAVNGISLELECSVIWRWVWNIHRILIGLHAVIFVVDRFVAAVAADAEFDKKLFHLHLVFIVVVIFVRQLCLTMKFNTVETLRKYTLGNDFRKNDEELQEKRNNTWNHLKKIELVIVVQATVTFIVFTLSNVEKSLSLQFPLDLSGISELLQTVCAHIYSLYYCWLCFAMAINYYSLSALMICLVTELEIVGDAFRKVFAESLQPGQEYRTCCQQHVQFIRMINVFKSLTSELFLLVYCATVSLTAIEIFQVVSTKRLGFYEVFVIQDFCVFYVEFFCFCWLATKMNEMNFRIAGLIYEQEWYREMQYSDNLPKMYRSVKQSLLIVMIFAQQSLGIAVGGIYELSMELFMELLNNSYSLLMFLKEITK</sequence>
<dbReference type="InParanoid" id="A0A1S4KIE3"/>
<evidence type="ECO:0000256" key="7">
    <source>
        <dbReference type="ARBA" id="ARBA00023136"/>
    </source>
</evidence>
<organism evidence="11 12">
    <name type="scientific">Culex quinquefasciatus</name>
    <name type="common">Southern house mosquito</name>
    <name type="synonym">Culex pungens</name>
    <dbReference type="NCBI Taxonomy" id="7176"/>
    <lineage>
        <taxon>Eukaryota</taxon>
        <taxon>Metazoa</taxon>
        <taxon>Ecdysozoa</taxon>
        <taxon>Arthropoda</taxon>
        <taxon>Hexapoda</taxon>
        <taxon>Insecta</taxon>
        <taxon>Pterygota</taxon>
        <taxon>Neoptera</taxon>
        <taxon>Endopterygota</taxon>
        <taxon>Diptera</taxon>
        <taxon>Nematocera</taxon>
        <taxon>Culicoidea</taxon>
        <taxon>Culicidae</taxon>
        <taxon>Culicinae</taxon>
        <taxon>Culicini</taxon>
        <taxon>Culex</taxon>
        <taxon>Culex</taxon>
    </lineage>
</organism>
<dbReference type="EnsemblMetazoa" id="CPIJ039872-RA">
    <property type="protein sequence ID" value="CPIJ039872-PA"/>
    <property type="gene ID" value="CPIJ039872"/>
</dbReference>
<dbReference type="Pfam" id="PF02949">
    <property type="entry name" value="7tm_6"/>
    <property type="match status" value="1"/>
</dbReference>
<evidence type="ECO:0000313" key="12">
    <source>
        <dbReference type="Proteomes" id="UP000002320"/>
    </source>
</evidence>
<feature type="transmembrane region" description="Helical" evidence="10">
    <location>
        <begin position="357"/>
        <end position="376"/>
    </location>
</feature>
<evidence type="ECO:0000256" key="8">
    <source>
        <dbReference type="ARBA" id="ARBA00023170"/>
    </source>
</evidence>
<dbReference type="PANTHER" id="PTHR21137:SF35">
    <property type="entry name" value="ODORANT RECEPTOR 19A-RELATED"/>
    <property type="match status" value="1"/>
</dbReference>
<feature type="transmembrane region" description="Helical" evidence="10">
    <location>
        <begin position="146"/>
        <end position="164"/>
    </location>
</feature>
<dbReference type="GO" id="GO:0005549">
    <property type="term" value="F:odorant binding"/>
    <property type="evidence" value="ECO:0007669"/>
    <property type="project" value="InterPro"/>
</dbReference>
<dbReference type="Proteomes" id="UP000002320">
    <property type="component" value="Unassembled WGS sequence"/>
</dbReference>
<keyword evidence="2" id="KW-1003">Cell membrane</keyword>
<keyword evidence="4 10" id="KW-0812">Transmembrane</keyword>
<keyword evidence="6 10" id="KW-1133">Transmembrane helix</keyword>
<reference evidence="11" key="1">
    <citation type="submission" date="2020-05" db="UniProtKB">
        <authorList>
            <consortium name="EnsemblMetazoa"/>
        </authorList>
    </citation>
    <scope>IDENTIFICATION</scope>
    <source>
        <strain evidence="11">JHB</strain>
    </source>
</reference>
<feature type="transmembrane region" description="Helical" evidence="10">
    <location>
        <begin position="293"/>
        <end position="317"/>
    </location>
</feature>
<dbReference type="GO" id="GO:0007165">
    <property type="term" value="P:signal transduction"/>
    <property type="evidence" value="ECO:0007669"/>
    <property type="project" value="UniProtKB-KW"/>
</dbReference>
<keyword evidence="3 10" id="KW-0716">Sensory transduction</keyword>
<dbReference type="AlphaFoldDB" id="A0A1S4KIE3"/>
<feature type="transmembrane region" description="Helical" evidence="10">
    <location>
        <begin position="87"/>
        <end position="108"/>
    </location>
</feature>
<comment type="similarity">
    <text evidence="10">Belongs to the insect chemoreceptor superfamily. Heteromeric odorant receptor channel (TC 1.A.69) family.</text>
</comment>
<proteinExistence type="inferred from homology"/>
<keyword evidence="12" id="KW-1185">Reference proteome</keyword>
<evidence type="ECO:0000256" key="2">
    <source>
        <dbReference type="ARBA" id="ARBA00022475"/>
    </source>
</evidence>
<feature type="transmembrane region" description="Helical" evidence="10">
    <location>
        <begin position="59"/>
        <end position="81"/>
    </location>
</feature>
<dbReference type="GO" id="GO:0005886">
    <property type="term" value="C:plasma membrane"/>
    <property type="evidence" value="ECO:0007669"/>
    <property type="project" value="UniProtKB-SubCell"/>
</dbReference>
<feature type="transmembrane region" description="Helical" evidence="10">
    <location>
        <begin position="184"/>
        <end position="206"/>
    </location>
</feature>
<evidence type="ECO:0000256" key="10">
    <source>
        <dbReference type="RuleBase" id="RU351113"/>
    </source>
</evidence>
<comment type="subcellular location">
    <subcellularLocation>
        <location evidence="1 10">Cell membrane</location>
        <topology evidence="1 10">Multi-pass membrane protein</topology>
    </subcellularLocation>
</comment>
<dbReference type="GO" id="GO:0004984">
    <property type="term" value="F:olfactory receptor activity"/>
    <property type="evidence" value="ECO:0007669"/>
    <property type="project" value="InterPro"/>
</dbReference>
<keyword evidence="8 10" id="KW-0675">Receptor</keyword>
<keyword evidence="9 10" id="KW-0807">Transducer</keyword>
<evidence type="ECO:0000313" key="11">
    <source>
        <dbReference type="EnsemblMetazoa" id="CPIJ039872-PA"/>
    </source>
</evidence>